<reference evidence="1" key="1">
    <citation type="journal article" date="2021" name="New Phytol.">
        <title>Evolutionary innovations through gain and loss of genes in the ectomycorrhizal Boletales.</title>
        <authorList>
            <person name="Wu G."/>
            <person name="Miyauchi S."/>
            <person name="Morin E."/>
            <person name="Kuo A."/>
            <person name="Drula E."/>
            <person name="Varga T."/>
            <person name="Kohler A."/>
            <person name="Feng B."/>
            <person name="Cao Y."/>
            <person name="Lipzen A."/>
            <person name="Daum C."/>
            <person name="Hundley H."/>
            <person name="Pangilinan J."/>
            <person name="Johnson J."/>
            <person name="Barry K."/>
            <person name="LaButti K."/>
            <person name="Ng V."/>
            <person name="Ahrendt S."/>
            <person name="Min B."/>
            <person name="Choi I.G."/>
            <person name="Park H."/>
            <person name="Plett J.M."/>
            <person name="Magnuson J."/>
            <person name="Spatafora J.W."/>
            <person name="Nagy L.G."/>
            <person name="Henrissat B."/>
            <person name="Grigoriev I.V."/>
            <person name="Yang Z.L."/>
            <person name="Xu J."/>
            <person name="Martin F.M."/>
        </authorList>
    </citation>
    <scope>NUCLEOTIDE SEQUENCE</scope>
    <source>
        <strain evidence="1">KUC20120723A-06</strain>
    </source>
</reference>
<comment type="caution">
    <text evidence="1">The sequence shown here is derived from an EMBL/GenBank/DDBJ whole genome shotgun (WGS) entry which is preliminary data.</text>
</comment>
<evidence type="ECO:0000313" key="1">
    <source>
        <dbReference type="EMBL" id="KAH7925887.1"/>
    </source>
</evidence>
<evidence type="ECO:0000313" key="2">
    <source>
        <dbReference type="Proteomes" id="UP000790709"/>
    </source>
</evidence>
<organism evidence="1 2">
    <name type="scientific">Leucogyrophana mollusca</name>
    <dbReference type="NCBI Taxonomy" id="85980"/>
    <lineage>
        <taxon>Eukaryota</taxon>
        <taxon>Fungi</taxon>
        <taxon>Dikarya</taxon>
        <taxon>Basidiomycota</taxon>
        <taxon>Agaricomycotina</taxon>
        <taxon>Agaricomycetes</taxon>
        <taxon>Agaricomycetidae</taxon>
        <taxon>Boletales</taxon>
        <taxon>Boletales incertae sedis</taxon>
        <taxon>Leucogyrophana</taxon>
    </lineage>
</organism>
<sequence>MPSLVSSAGSASWSSCYPVLLLVLGVIVLWILSDLILLLARQYTSPLRSLRCPPTRSFLLGNLPEMYHQENTGLLADWEATYGPTFSYKGFFGGCRLLTLDLVAVAHILAESDKYQKPDFVRDNLATMGAGHEGVLTTEGDVHKRQRKILAPAFAGGHIKTLTPIFWDKAIQLRDIWTRMAQEHDTEVDESVDVLVWLSKATLDVIGLAGFGYAFNALAGESNKLADAYHVIFTTARKLALRTILETWIPLLRKFHRHNATMEEAHGRLQRIGLELIDERRRTISSESSAKAATPLLSRPAIQRDLLSVLVQSNLASFASQRMSTSEVLCQISTFLIAGYETSSSALTWCLYALSKSPVSQDALRKALHTIPRDSPTLDEDVNKLEYLDWVVRETLRVHAPVTWTMRVAMEGDEIPVQRPFIDKGGNTRTTIKVNKYDIITIPIQAINKSQSIWGGDAQAFRPERWQNPPEEIKAIQGLYSNTLTFLSGTRGCIGYKFALAEIKIFLYTLVRDLEFSIDSSIIIEKTFKIYRLIYLSPFTSVVARPVVKSETNSGNRMPLVIRLASTPPGNR</sequence>
<keyword evidence="2" id="KW-1185">Reference proteome</keyword>
<accession>A0ACB8BK14</accession>
<gene>
    <name evidence="1" type="ORF">BV22DRAFT_1112047</name>
</gene>
<dbReference type="Proteomes" id="UP000790709">
    <property type="component" value="Unassembled WGS sequence"/>
</dbReference>
<protein>
    <submittedName>
        <fullName evidence="1">Cytochrome P450</fullName>
    </submittedName>
</protein>
<proteinExistence type="predicted"/>
<dbReference type="EMBL" id="MU266393">
    <property type="protein sequence ID" value="KAH7925887.1"/>
    <property type="molecule type" value="Genomic_DNA"/>
</dbReference>
<name>A0ACB8BK14_9AGAM</name>